<comment type="similarity">
    <text evidence="2 11">Belongs to the sodium:solute symporter (SSF) (TC 2.A.21) family.</text>
</comment>
<feature type="transmembrane region" description="Helical" evidence="13">
    <location>
        <begin position="266"/>
        <end position="286"/>
    </location>
</feature>
<evidence type="ECO:0000256" key="1">
    <source>
        <dbReference type="ARBA" id="ARBA00004651"/>
    </source>
</evidence>
<evidence type="ECO:0008006" key="17">
    <source>
        <dbReference type="Google" id="ProtNLM"/>
    </source>
</evidence>
<dbReference type="PANTHER" id="PTHR42985:SF39">
    <property type="entry name" value="GH10366P"/>
    <property type="match status" value="1"/>
</dbReference>
<dbReference type="GO" id="GO:0006814">
    <property type="term" value="P:sodium ion transport"/>
    <property type="evidence" value="ECO:0007669"/>
    <property type="project" value="UniProtKB-KW"/>
</dbReference>
<feature type="region of interest" description="Disordered" evidence="12">
    <location>
        <begin position="710"/>
        <end position="739"/>
    </location>
</feature>
<evidence type="ECO:0000256" key="8">
    <source>
        <dbReference type="ARBA" id="ARBA00023065"/>
    </source>
</evidence>
<keyword evidence="9 13" id="KW-0472">Membrane</keyword>
<feature type="chain" id="PRO_5039937607" description="Sodium/solute symporter" evidence="14">
    <location>
        <begin position="27"/>
        <end position="739"/>
    </location>
</feature>
<evidence type="ECO:0000256" key="9">
    <source>
        <dbReference type="ARBA" id="ARBA00023136"/>
    </source>
</evidence>
<evidence type="ECO:0000256" key="7">
    <source>
        <dbReference type="ARBA" id="ARBA00023053"/>
    </source>
</evidence>
<dbReference type="InterPro" id="IPR051163">
    <property type="entry name" value="Sodium:Solute_Symporter_SSF"/>
</dbReference>
<keyword evidence="5 13" id="KW-0812">Transmembrane</keyword>
<protein>
    <recommendedName>
        <fullName evidence="17">Sodium/solute symporter</fullName>
    </recommendedName>
</protein>
<evidence type="ECO:0000256" key="6">
    <source>
        <dbReference type="ARBA" id="ARBA00022989"/>
    </source>
</evidence>
<evidence type="ECO:0000256" key="10">
    <source>
        <dbReference type="ARBA" id="ARBA00023201"/>
    </source>
</evidence>
<dbReference type="Proteomes" id="UP001107558">
    <property type="component" value="Chromosome 2"/>
</dbReference>
<evidence type="ECO:0000313" key="16">
    <source>
        <dbReference type="Proteomes" id="UP001107558"/>
    </source>
</evidence>
<keyword evidence="10" id="KW-0739">Sodium transport</keyword>
<reference evidence="15" key="1">
    <citation type="submission" date="2021-03" db="EMBL/GenBank/DDBJ databases">
        <title>Chromosome level genome of the anhydrobiotic midge Polypedilum vanderplanki.</title>
        <authorList>
            <person name="Yoshida Y."/>
            <person name="Kikawada T."/>
            <person name="Gusev O."/>
        </authorList>
    </citation>
    <scope>NUCLEOTIDE SEQUENCE</scope>
    <source>
        <strain evidence="15">NIAS01</strain>
        <tissue evidence="15">Whole body or cell culture</tissue>
    </source>
</reference>
<gene>
    <name evidence="15" type="ORF">PVAND_008953</name>
</gene>
<evidence type="ECO:0000256" key="14">
    <source>
        <dbReference type="SAM" id="SignalP"/>
    </source>
</evidence>
<keyword evidence="14" id="KW-0732">Signal</keyword>
<evidence type="ECO:0000256" key="11">
    <source>
        <dbReference type="RuleBase" id="RU362091"/>
    </source>
</evidence>
<proteinExistence type="inferred from homology"/>
<evidence type="ECO:0000256" key="2">
    <source>
        <dbReference type="ARBA" id="ARBA00006434"/>
    </source>
</evidence>
<feature type="transmembrane region" description="Helical" evidence="13">
    <location>
        <begin position="130"/>
        <end position="149"/>
    </location>
</feature>
<feature type="transmembrane region" description="Helical" evidence="13">
    <location>
        <begin position="493"/>
        <end position="511"/>
    </location>
</feature>
<feature type="transmembrane region" description="Helical" evidence="13">
    <location>
        <begin position="236"/>
        <end position="254"/>
    </location>
</feature>
<dbReference type="GO" id="GO:0015293">
    <property type="term" value="F:symporter activity"/>
    <property type="evidence" value="ECO:0007669"/>
    <property type="project" value="TreeGrafter"/>
</dbReference>
<dbReference type="EMBL" id="JADBJN010000002">
    <property type="protein sequence ID" value="KAG5679385.1"/>
    <property type="molecule type" value="Genomic_DNA"/>
</dbReference>
<dbReference type="InterPro" id="IPR038377">
    <property type="entry name" value="Na/Glc_symporter_sf"/>
</dbReference>
<dbReference type="OrthoDB" id="6132759at2759"/>
<keyword evidence="7" id="KW-0915">Sodium</keyword>
<feature type="transmembrane region" description="Helical" evidence="13">
    <location>
        <begin position="161"/>
        <end position="180"/>
    </location>
</feature>
<name>A0A9J6CB68_POLVA</name>
<dbReference type="Gene3D" id="1.20.1730.10">
    <property type="entry name" value="Sodium/glucose cotransporter"/>
    <property type="match status" value="1"/>
</dbReference>
<evidence type="ECO:0000256" key="13">
    <source>
        <dbReference type="SAM" id="Phobius"/>
    </source>
</evidence>
<feature type="signal peptide" evidence="14">
    <location>
        <begin position="1"/>
        <end position="26"/>
    </location>
</feature>
<keyword evidence="6 13" id="KW-1133">Transmembrane helix</keyword>
<organism evidence="15 16">
    <name type="scientific">Polypedilum vanderplanki</name>
    <name type="common">Sleeping chironomid midge</name>
    <dbReference type="NCBI Taxonomy" id="319348"/>
    <lineage>
        <taxon>Eukaryota</taxon>
        <taxon>Metazoa</taxon>
        <taxon>Ecdysozoa</taxon>
        <taxon>Arthropoda</taxon>
        <taxon>Hexapoda</taxon>
        <taxon>Insecta</taxon>
        <taxon>Pterygota</taxon>
        <taxon>Neoptera</taxon>
        <taxon>Endopterygota</taxon>
        <taxon>Diptera</taxon>
        <taxon>Nematocera</taxon>
        <taxon>Chironomoidea</taxon>
        <taxon>Chironomidae</taxon>
        <taxon>Chironominae</taxon>
        <taxon>Polypedilum</taxon>
        <taxon>Polypedilum</taxon>
    </lineage>
</organism>
<evidence type="ECO:0000256" key="4">
    <source>
        <dbReference type="ARBA" id="ARBA00022475"/>
    </source>
</evidence>
<keyword evidence="3" id="KW-0813">Transport</keyword>
<dbReference type="NCBIfam" id="TIGR00813">
    <property type="entry name" value="sss"/>
    <property type="match status" value="1"/>
</dbReference>
<feature type="transmembrane region" description="Helical" evidence="13">
    <location>
        <begin position="411"/>
        <end position="440"/>
    </location>
</feature>
<dbReference type="CDD" id="cd11492">
    <property type="entry name" value="SLC5sbd_NIS-SMVT"/>
    <property type="match status" value="1"/>
</dbReference>
<keyword evidence="16" id="KW-1185">Reference proteome</keyword>
<keyword evidence="4" id="KW-1003">Cell membrane</keyword>
<evidence type="ECO:0000256" key="3">
    <source>
        <dbReference type="ARBA" id="ARBA00022448"/>
    </source>
</evidence>
<dbReference type="Pfam" id="PF00474">
    <property type="entry name" value="SSF"/>
    <property type="match status" value="1"/>
</dbReference>
<feature type="transmembrane region" description="Helical" evidence="13">
    <location>
        <begin position="593"/>
        <end position="614"/>
    </location>
</feature>
<evidence type="ECO:0000256" key="12">
    <source>
        <dbReference type="SAM" id="MobiDB-lite"/>
    </source>
</evidence>
<keyword evidence="8" id="KW-0406">Ion transport</keyword>
<comment type="subcellular location">
    <subcellularLocation>
        <location evidence="1">Cell membrane</location>
        <topology evidence="1">Multi-pass membrane protein</topology>
    </subcellularLocation>
</comment>
<accession>A0A9J6CB68</accession>
<dbReference type="AlphaFoldDB" id="A0A9J6CB68"/>
<dbReference type="GO" id="GO:0005886">
    <property type="term" value="C:plasma membrane"/>
    <property type="evidence" value="ECO:0007669"/>
    <property type="project" value="UniProtKB-SubCell"/>
</dbReference>
<evidence type="ECO:0000256" key="5">
    <source>
        <dbReference type="ARBA" id="ARBA00022692"/>
    </source>
</evidence>
<sequence length="739" mass="81917">MKRVQRWQELFVVLFIVISGIAAVVAMESKNTSEDDDNGNSNNNYNIDIDYIDYNQHPKLAPFQNAKETHSSEYQQCSETKGSFSVYDYAVVIAMLAVSLKIGLFYGFCHKSSSESSTAADFMLGSSMGLFPVTLSLTTSFVTAIELLGNPSEMFFYGSQFSLIVISMILVIPVALKIFYPIYHEMQLTSCYEYLGVRFGREMRLMGGILYILQMCFYTSVSVLAPAIALSKATGINTRLAIVLIYVVCIFYSSQGGLKAVVVADTFQTGVLFISMGLVVVLGTYYQDGGINEIFKVAQRNDRLDFFNFNLNPHERHSVFSVIVGGFFYWTSLLCVNQATVQKAMSLKSLTKAKISLTISVFGLVSVFLVNFYTGIMTFAHYENCDPMKSGQIDAIDQLMPFYVMDVFGHIQFFVGIFVAGIFAASLGTVAACLSSLSAVTMEDLLGSCMNVKISPQKGALYAKWMSVGYGIFSFSLIFLVEGRGILQATLTFNGLVGGILLGLFSLGIFFKKANVKGAFYGGLLSTACVSAIGIMAQLKNSSEAPYLPSSAADCDCIVNATLHEFQLSSAEDINNNHDDDGDFFAFFYRISYIYYSMIGTMLTIFFGLIISFITDQHSQPVMDFTPPKIVEDLHEHEGGFRTPGHFSVGSFLSLATHRRLSSFIHNVSQSTLKVENKLKEVISHTNLHHLHHLHVPGDDEERISILNHEDDNTEGTSGGKHKRKMFFIGHQDDREHDE</sequence>
<feature type="transmembrane region" description="Helical" evidence="13">
    <location>
        <begin position="208"/>
        <end position="230"/>
    </location>
</feature>
<comment type="caution">
    <text evidence="15">The sequence shown here is derived from an EMBL/GenBank/DDBJ whole genome shotgun (WGS) entry which is preliminary data.</text>
</comment>
<dbReference type="InterPro" id="IPR001734">
    <property type="entry name" value="Na/solute_symporter"/>
</dbReference>
<evidence type="ECO:0000313" key="15">
    <source>
        <dbReference type="EMBL" id="KAG5679385.1"/>
    </source>
</evidence>
<dbReference type="PROSITE" id="PS50283">
    <property type="entry name" value="NA_SOLUT_SYMP_3"/>
    <property type="match status" value="1"/>
</dbReference>
<feature type="transmembrane region" description="Helical" evidence="13">
    <location>
        <begin position="518"/>
        <end position="539"/>
    </location>
</feature>
<feature type="transmembrane region" description="Helical" evidence="13">
    <location>
        <begin position="318"/>
        <end position="336"/>
    </location>
</feature>
<dbReference type="PANTHER" id="PTHR42985">
    <property type="entry name" value="SODIUM-COUPLED MONOCARBOXYLATE TRANSPORTER"/>
    <property type="match status" value="1"/>
</dbReference>
<feature type="transmembrane region" description="Helical" evidence="13">
    <location>
        <begin position="357"/>
        <end position="380"/>
    </location>
</feature>
<feature type="transmembrane region" description="Helical" evidence="13">
    <location>
        <begin position="89"/>
        <end position="109"/>
    </location>
</feature>
<feature type="transmembrane region" description="Helical" evidence="13">
    <location>
        <begin position="461"/>
        <end position="481"/>
    </location>
</feature>